<keyword evidence="2" id="KW-1185">Reference proteome</keyword>
<organism evidence="1 2">
    <name type="scientific">Helianthus annuus</name>
    <name type="common">Common sunflower</name>
    <dbReference type="NCBI Taxonomy" id="4232"/>
    <lineage>
        <taxon>Eukaryota</taxon>
        <taxon>Viridiplantae</taxon>
        <taxon>Streptophyta</taxon>
        <taxon>Embryophyta</taxon>
        <taxon>Tracheophyta</taxon>
        <taxon>Spermatophyta</taxon>
        <taxon>Magnoliopsida</taxon>
        <taxon>eudicotyledons</taxon>
        <taxon>Gunneridae</taxon>
        <taxon>Pentapetalae</taxon>
        <taxon>asterids</taxon>
        <taxon>campanulids</taxon>
        <taxon>Asterales</taxon>
        <taxon>Asteraceae</taxon>
        <taxon>Asteroideae</taxon>
        <taxon>Heliantheae alliance</taxon>
        <taxon>Heliantheae</taxon>
        <taxon>Helianthus</taxon>
    </lineage>
</organism>
<name>A0A9K3H865_HELAN</name>
<proteinExistence type="predicted"/>
<dbReference type="AlphaFoldDB" id="A0A9K3H865"/>
<dbReference type="Gramene" id="mRNA:HanXRQr2_Chr14g0662171">
    <property type="protein sequence ID" value="mRNA:HanXRQr2_Chr14g0662171"/>
    <property type="gene ID" value="HanXRQr2_Chr14g0662171"/>
</dbReference>
<reference evidence="1" key="2">
    <citation type="submission" date="2020-06" db="EMBL/GenBank/DDBJ databases">
        <title>Helianthus annuus Genome sequencing and assembly Release 2.</title>
        <authorList>
            <person name="Gouzy J."/>
            <person name="Langlade N."/>
            <person name="Munos S."/>
        </authorList>
    </citation>
    <scope>NUCLEOTIDE SEQUENCE</scope>
    <source>
        <tissue evidence="1">Leaves</tissue>
    </source>
</reference>
<accession>A0A9K3H865</accession>
<comment type="caution">
    <text evidence="1">The sequence shown here is derived from an EMBL/GenBank/DDBJ whole genome shotgun (WGS) entry which is preliminary data.</text>
</comment>
<reference evidence="1" key="1">
    <citation type="journal article" date="2017" name="Nature">
        <title>The sunflower genome provides insights into oil metabolism, flowering and Asterid evolution.</title>
        <authorList>
            <person name="Badouin H."/>
            <person name="Gouzy J."/>
            <person name="Grassa C.J."/>
            <person name="Murat F."/>
            <person name="Staton S.E."/>
            <person name="Cottret L."/>
            <person name="Lelandais-Briere C."/>
            <person name="Owens G.L."/>
            <person name="Carrere S."/>
            <person name="Mayjonade B."/>
            <person name="Legrand L."/>
            <person name="Gill N."/>
            <person name="Kane N.C."/>
            <person name="Bowers J.E."/>
            <person name="Hubner S."/>
            <person name="Bellec A."/>
            <person name="Berard A."/>
            <person name="Berges H."/>
            <person name="Blanchet N."/>
            <person name="Boniface M.C."/>
            <person name="Brunel D."/>
            <person name="Catrice O."/>
            <person name="Chaidir N."/>
            <person name="Claudel C."/>
            <person name="Donnadieu C."/>
            <person name="Faraut T."/>
            <person name="Fievet G."/>
            <person name="Helmstetter N."/>
            <person name="King M."/>
            <person name="Knapp S.J."/>
            <person name="Lai Z."/>
            <person name="Le Paslier M.C."/>
            <person name="Lippi Y."/>
            <person name="Lorenzon L."/>
            <person name="Mandel J.R."/>
            <person name="Marage G."/>
            <person name="Marchand G."/>
            <person name="Marquand E."/>
            <person name="Bret-Mestries E."/>
            <person name="Morien E."/>
            <person name="Nambeesan S."/>
            <person name="Nguyen T."/>
            <person name="Pegot-Espagnet P."/>
            <person name="Pouilly N."/>
            <person name="Raftis F."/>
            <person name="Sallet E."/>
            <person name="Schiex T."/>
            <person name="Thomas J."/>
            <person name="Vandecasteele C."/>
            <person name="Vares D."/>
            <person name="Vear F."/>
            <person name="Vautrin S."/>
            <person name="Crespi M."/>
            <person name="Mangin B."/>
            <person name="Burke J.M."/>
            <person name="Salse J."/>
            <person name="Munos S."/>
            <person name="Vincourt P."/>
            <person name="Rieseberg L.H."/>
            <person name="Langlade N.B."/>
        </authorList>
    </citation>
    <scope>NUCLEOTIDE SEQUENCE</scope>
    <source>
        <tissue evidence="1">Leaves</tissue>
    </source>
</reference>
<evidence type="ECO:0000313" key="1">
    <source>
        <dbReference type="EMBL" id="KAF5770680.1"/>
    </source>
</evidence>
<dbReference type="Proteomes" id="UP000215914">
    <property type="component" value="Unassembled WGS sequence"/>
</dbReference>
<evidence type="ECO:0000313" key="2">
    <source>
        <dbReference type="Proteomes" id="UP000215914"/>
    </source>
</evidence>
<gene>
    <name evidence="1" type="ORF">HanXRQr2_Chr14g0662171</name>
</gene>
<dbReference type="EMBL" id="MNCJ02000329">
    <property type="protein sequence ID" value="KAF5770680.1"/>
    <property type="molecule type" value="Genomic_DNA"/>
</dbReference>
<protein>
    <submittedName>
        <fullName evidence="1">Uncharacterized protein</fullName>
    </submittedName>
</protein>
<sequence length="44" mass="5147">MKQQQTCKMYDLQGCTETHPGKRNQMPAFHVQSLIVNPDEIRFP</sequence>